<protein>
    <recommendedName>
        <fullName evidence="5">unspecific monooxygenase</fullName>
        <ecNumber evidence="5">1.14.14.1</ecNumber>
    </recommendedName>
</protein>
<keyword evidence="8" id="KW-0492">Microsome</keyword>
<evidence type="ECO:0000256" key="7">
    <source>
        <dbReference type="ARBA" id="ARBA00022824"/>
    </source>
</evidence>
<evidence type="ECO:0000256" key="10">
    <source>
        <dbReference type="ARBA" id="ARBA00023004"/>
    </source>
</evidence>
<feature type="transmembrane region" description="Helical" evidence="13">
    <location>
        <begin position="16"/>
        <end position="35"/>
    </location>
</feature>
<comment type="similarity">
    <text evidence="4">Belongs to the cytochrome P450 family.</text>
</comment>
<evidence type="ECO:0000256" key="3">
    <source>
        <dbReference type="ARBA" id="ARBA00004406"/>
    </source>
</evidence>
<dbReference type="PANTHER" id="PTHR24300">
    <property type="entry name" value="CYTOCHROME P450 508A4-RELATED"/>
    <property type="match status" value="1"/>
</dbReference>
<dbReference type="InterPro" id="IPR036396">
    <property type="entry name" value="Cyt_P450_sf"/>
</dbReference>
<organism evidence="14 15">
    <name type="scientific">Phrynosoma platyrhinos</name>
    <name type="common">Desert horned lizard</name>
    <dbReference type="NCBI Taxonomy" id="52577"/>
    <lineage>
        <taxon>Eukaryota</taxon>
        <taxon>Metazoa</taxon>
        <taxon>Chordata</taxon>
        <taxon>Craniata</taxon>
        <taxon>Vertebrata</taxon>
        <taxon>Euteleostomi</taxon>
        <taxon>Lepidosauria</taxon>
        <taxon>Squamata</taxon>
        <taxon>Bifurcata</taxon>
        <taxon>Unidentata</taxon>
        <taxon>Episquamata</taxon>
        <taxon>Toxicofera</taxon>
        <taxon>Iguania</taxon>
        <taxon>Phrynosomatidae</taxon>
        <taxon>Phrynosomatinae</taxon>
        <taxon>Phrynosoma</taxon>
    </lineage>
</organism>
<keyword evidence="11" id="KW-0503">Monooxygenase</keyword>
<evidence type="ECO:0000256" key="9">
    <source>
        <dbReference type="ARBA" id="ARBA00023002"/>
    </source>
</evidence>
<evidence type="ECO:0000313" key="14">
    <source>
        <dbReference type="EMBL" id="KAH0620783.1"/>
    </source>
</evidence>
<keyword evidence="7" id="KW-0256">Endoplasmic reticulum</keyword>
<proteinExistence type="inferred from homology"/>
<dbReference type="PRINTS" id="PR00463">
    <property type="entry name" value="EP450I"/>
</dbReference>
<reference evidence="14 15" key="1">
    <citation type="journal article" date="2022" name="Gigascience">
        <title>A chromosome-level genome assembly and annotation of the desert horned lizard, Phrynosoma platyrhinos, provides insight into chromosomal rearrangements among reptiles.</title>
        <authorList>
            <person name="Koochekian N."/>
            <person name="Ascanio A."/>
            <person name="Farleigh K."/>
            <person name="Card D.C."/>
            <person name="Schield D.R."/>
            <person name="Castoe T.A."/>
            <person name="Jezkova T."/>
        </authorList>
    </citation>
    <scope>NUCLEOTIDE SEQUENCE [LARGE SCALE GENOMIC DNA]</scope>
    <source>
        <strain evidence="14">NK-2021</strain>
    </source>
</reference>
<evidence type="ECO:0000256" key="13">
    <source>
        <dbReference type="SAM" id="Phobius"/>
    </source>
</evidence>
<keyword evidence="13" id="KW-1133">Transmembrane helix</keyword>
<gene>
    <name evidence="14" type="ORF">JD844_021554</name>
</gene>
<dbReference type="Gene3D" id="1.10.630.10">
    <property type="entry name" value="Cytochrome P450"/>
    <property type="match status" value="2"/>
</dbReference>
<evidence type="ECO:0000256" key="8">
    <source>
        <dbReference type="ARBA" id="ARBA00022848"/>
    </source>
</evidence>
<keyword evidence="12 13" id="KW-0472">Membrane</keyword>
<keyword evidence="13" id="KW-0812">Transmembrane</keyword>
<dbReference type="EMBL" id="JAIPUX010003289">
    <property type="protein sequence ID" value="KAH0620783.1"/>
    <property type="molecule type" value="Genomic_DNA"/>
</dbReference>
<evidence type="ECO:0000256" key="2">
    <source>
        <dbReference type="ARBA" id="ARBA00004174"/>
    </source>
</evidence>
<keyword evidence="10" id="KW-0408">Iron</keyword>
<dbReference type="Pfam" id="PF00067">
    <property type="entry name" value="p450"/>
    <property type="match status" value="2"/>
</dbReference>
<dbReference type="PANTHER" id="PTHR24300:SF356">
    <property type="entry name" value="CYTOCHROME P450 2E1"/>
    <property type="match status" value="1"/>
</dbReference>
<evidence type="ECO:0000256" key="1">
    <source>
        <dbReference type="ARBA" id="ARBA00001971"/>
    </source>
</evidence>
<dbReference type="InterPro" id="IPR050182">
    <property type="entry name" value="Cytochrome_P450_fam2"/>
</dbReference>
<dbReference type="SUPFAM" id="SSF48264">
    <property type="entry name" value="Cytochrome P450"/>
    <property type="match status" value="1"/>
</dbReference>
<dbReference type="InterPro" id="IPR001128">
    <property type="entry name" value="Cyt_P450"/>
</dbReference>
<comment type="caution">
    <text evidence="14">The sequence shown here is derived from an EMBL/GenBank/DDBJ whole genome shotgun (WGS) entry which is preliminary data.</text>
</comment>
<accession>A0ABQ7SUM2</accession>
<dbReference type="InterPro" id="IPR002401">
    <property type="entry name" value="Cyt_P450_E_grp-I"/>
</dbReference>
<sequence>MEEFRGIQEKPFDPTFLLSCALSNVICAIVFGNRYEYKDKKFLTMLNVMNDSFAIMSSPWGQVAGYMNGVDDGAFVRSVDVFCSAVSSTSSIAEKVHEEIDRVIGQTRRPCMADRGQMPYTDAVIHEIQRFISLVPLGVPRAVIKDTPFRQYVIPKQGTTIYPILTSILHDSKEFPNPKEFDPQHFLHEDGTFRNSDFFLPFSAAIQENLFYFLLCVSLTGRRICIGESLACMELFLFFTTILQNVKLKSLIHAKDIDLTPFLSSVGNIPQPYQLCIVPR</sequence>
<evidence type="ECO:0000313" key="15">
    <source>
        <dbReference type="Proteomes" id="UP000826234"/>
    </source>
</evidence>
<evidence type="ECO:0000256" key="12">
    <source>
        <dbReference type="ARBA" id="ARBA00023136"/>
    </source>
</evidence>
<keyword evidence="6" id="KW-0479">Metal-binding</keyword>
<keyword evidence="9" id="KW-0560">Oxidoreductase</keyword>
<evidence type="ECO:0000256" key="6">
    <source>
        <dbReference type="ARBA" id="ARBA00022723"/>
    </source>
</evidence>
<comment type="cofactor">
    <cofactor evidence="1">
        <name>heme</name>
        <dbReference type="ChEBI" id="CHEBI:30413"/>
    </cofactor>
</comment>
<dbReference type="PRINTS" id="PR00385">
    <property type="entry name" value="P450"/>
</dbReference>
<name>A0ABQ7SUM2_PHRPL</name>
<dbReference type="Proteomes" id="UP000826234">
    <property type="component" value="Unassembled WGS sequence"/>
</dbReference>
<evidence type="ECO:0000256" key="5">
    <source>
        <dbReference type="ARBA" id="ARBA00012109"/>
    </source>
</evidence>
<comment type="subcellular location">
    <subcellularLocation>
        <location evidence="3">Endoplasmic reticulum membrane</location>
        <topology evidence="3">Peripheral membrane protein</topology>
    </subcellularLocation>
    <subcellularLocation>
        <location evidence="2">Microsome membrane</location>
        <topology evidence="2">Peripheral membrane protein</topology>
    </subcellularLocation>
</comment>
<evidence type="ECO:0000256" key="4">
    <source>
        <dbReference type="ARBA" id="ARBA00010617"/>
    </source>
</evidence>
<keyword evidence="15" id="KW-1185">Reference proteome</keyword>
<evidence type="ECO:0000256" key="11">
    <source>
        <dbReference type="ARBA" id="ARBA00023033"/>
    </source>
</evidence>
<dbReference type="EC" id="1.14.14.1" evidence="5"/>